<reference evidence="6" key="1">
    <citation type="submission" date="2017-04" db="EMBL/GenBank/DDBJ databases">
        <authorList>
            <person name="Varghese N."/>
            <person name="Submissions S."/>
        </authorList>
    </citation>
    <scope>NUCLEOTIDE SEQUENCE [LARGE SCALE GENOMIC DNA]</scope>
</reference>
<protein>
    <submittedName>
        <fullName evidence="5">Signal transducer regulating beta-lactamase production, contains metallopeptidase domain</fullName>
    </submittedName>
</protein>
<dbReference type="CDD" id="cd07341">
    <property type="entry name" value="M56_BlaR1_MecR1_like"/>
    <property type="match status" value="1"/>
</dbReference>
<feature type="coiled-coil region" evidence="1">
    <location>
        <begin position="407"/>
        <end position="445"/>
    </location>
</feature>
<evidence type="ECO:0000256" key="3">
    <source>
        <dbReference type="SAM" id="Phobius"/>
    </source>
</evidence>
<feature type="region of interest" description="Disordered" evidence="2">
    <location>
        <begin position="320"/>
        <end position="358"/>
    </location>
</feature>
<keyword evidence="1" id="KW-0175">Coiled coil</keyword>
<feature type="transmembrane region" description="Helical" evidence="3">
    <location>
        <begin position="6"/>
        <end position="22"/>
    </location>
</feature>
<keyword evidence="3" id="KW-1133">Transmembrane helix</keyword>
<dbReference type="EMBL" id="FXWG01000003">
    <property type="protein sequence ID" value="SMQ74730.1"/>
    <property type="molecule type" value="Genomic_DNA"/>
</dbReference>
<evidence type="ECO:0000313" key="5">
    <source>
        <dbReference type="EMBL" id="SMQ74730.1"/>
    </source>
</evidence>
<feature type="domain" description="Peptidase M56" evidence="4">
    <location>
        <begin position="5"/>
        <end position="281"/>
    </location>
</feature>
<feature type="transmembrane region" description="Helical" evidence="3">
    <location>
        <begin position="298"/>
        <end position="317"/>
    </location>
</feature>
<feature type="compositionally biased region" description="Pro residues" evidence="2">
    <location>
        <begin position="322"/>
        <end position="357"/>
    </location>
</feature>
<keyword evidence="3" id="KW-0812">Transmembrane</keyword>
<dbReference type="Proteomes" id="UP000194420">
    <property type="component" value="Unassembled WGS sequence"/>
</dbReference>
<dbReference type="PANTHER" id="PTHR34978:SF3">
    <property type="entry name" value="SLR0241 PROTEIN"/>
    <property type="match status" value="1"/>
</dbReference>
<evidence type="ECO:0000256" key="1">
    <source>
        <dbReference type="SAM" id="Coils"/>
    </source>
</evidence>
<dbReference type="AlphaFoldDB" id="A0A1Y6FNE3"/>
<evidence type="ECO:0000313" key="6">
    <source>
        <dbReference type="Proteomes" id="UP000194420"/>
    </source>
</evidence>
<dbReference type="InterPro" id="IPR008756">
    <property type="entry name" value="Peptidase_M56"/>
</dbReference>
<evidence type="ECO:0000259" key="4">
    <source>
        <dbReference type="Pfam" id="PF05569"/>
    </source>
</evidence>
<dbReference type="RefSeq" id="WP_086438725.1">
    <property type="nucleotide sequence ID" value="NZ_FXWG01000003.1"/>
</dbReference>
<dbReference type="Pfam" id="PF05569">
    <property type="entry name" value="Peptidase_M56"/>
    <property type="match status" value="1"/>
</dbReference>
<name>A0A1Y6FNE3_9SPHN</name>
<keyword evidence="6" id="KW-1185">Reference proteome</keyword>
<proteinExistence type="predicted"/>
<evidence type="ECO:0000256" key="2">
    <source>
        <dbReference type="SAM" id="MobiDB-lite"/>
    </source>
</evidence>
<dbReference type="PANTHER" id="PTHR34978">
    <property type="entry name" value="POSSIBLE SENSOR-TRANSDUCER PROTEIN BLAR"/>
    <property type="match status" value="1"/>
</dbReference>
<gene>
    <name evidence="5" type="ORF">SAMN06297468_2902</name>
</gene>
<accession>A0A1Y6FNE3</accession>
<dbReference type="InterPro" id="IPR052173">
    <property type="entry name" value="Beta-lactam_resp_regulator"/>
</dbReference>
<organism evidence="5 6">
    <name type="scientific">Altererythrobacter xiamenensis</name>
    <dbReference type="NCBI Taxonomy" id="1316679"/>
    <lineage>
        <taxon>Bacteria</taxon>
        <taxon>Pseudomonadati</taxon>
        <taxon>Pseudomonadota</taxon>
        <taxon>Alphaproteobacteria</taxon>
        <taxon>Sphingomonadales</taxon>
        <taxon>Erythrobacteraceae</taxon>
        <taxon>Altererythrobacter</taxon>
    </lineage>
</organism>
<feature type="transmembrane region" description="Helical" evidence="3">
    <location>
        <begin position="34"/>
        <end position="51"/>
    </location>
</feature>
<sequence length="529" mass="57204">MMDWLLDTIVWTAALIALVLVLRRPVARWFGPQVAYSLWLLPILRVVLPPIELPAWMAPTQDALPATPLAAASASEGEQFVLTLGAEPVATASESWFASLPLTEIAVGAWLIGAAIFLYSRLNGYARMRAEMLANGREVGRQGKVRFIETPATNSPLAFGVSDKVIALPKGFLAHHDREARDLALAHELAHHEGHDLLVNFLAQPLFAMHWFNPLGRLGWLALRRDQEAACDARVVEGRGAATRATYATVIASFAAGPDAALAAPMACPVLGDKSIIQRLRSLNMNDLSARRRLAGRGLMAAALVALPLTASISYAASDAMPAPPAPPAAPAAPNAPVPPAPPVPPAAPDAPLPPLAPIAFQSSADADVDVDKDVDNWEVREVIVDKDGKRKEIHKRHKVVIKDGDHKMTAEERAELRRELRQELAEADMEIKEAMEEARVALLEVRNGEHGVTSINMECKNGKGGEFIDDKGHKTVMLCTSEIMANALTGLKEARKAIAKDSEMTADMKAEVLRALDEQIANWNKKQG</sequence>
<keyword evidence="3" id="KW-0472">Membrane</keyword>
<dbReference type="OrthoDB" id="1628901at2"/>
<feature type="transmembrane region" description="Helical" evidence="3">
    <location>
        <begin position="96"/>
        <end position="119"/>
    </location>
</feature>